<feature type="domain" description="Tyr recombinase" evidence="6">
    <location>
        <begin position="210"/>
        <end position="392"/>
    </location>
</feature>
<dbReference type="Gene3D" id="1.10.150.130">
    <property type="match status" value="1"/>
</dbReference>
<keyword evidence="2" id="KW-0229">DNA integration</keyword>
<evidence type="ECO:0000259" key="6">
    <source>
        <dbReference type="PROSITE" id="PS51898"/>
    </source>
</evidence>
<dbReference type="Pfam" id="PF22022">
    <property type="entry name" value="Phage_int_M"/>
    <property type="match status" value="1"/>
</dbReference>
<evidence type="ECO:0000256" key="4">
    <source>
        <dbReference type="ARBA" id="ARBA00023172"/>
    </source>
</evidence>
<dbReference type="PROSITE" id="PS51898">
    <property type="entry name" value="TYR_RECOMBINASE"/>
    <property type="match status" value="1"/>
</dbReference>
<dbReference type="SUPFAM" id="SSF56349">
    <property type="entry name" value="DNA breaking-rejoining enzymes"/>
    <property type="match status" value="1"/>
</dbReference>
<dbReference type="InterPro" id="IPR053876">
    <property type="entry name" value="Phage_int_M"/>
</dbReference>
<accession>A0ABY0T895</accession>
<name>A0ABY0T895_9PROT</name>
<evidence type="ECO:0000313" key="9">
    <source>
        <dbReference type="Proteomes" id="UP000183471"/>
    </source>
</evidence>
<dbReference type="Pfam" id="PF13356">
    <property type="entry name" value="Arm-DNA-bind_3"/>
    <property type="match status" value="1"/>
</dbReference>
<dbReference type="Pfam" id="PF00589">
    <property type="entry name" value="Phage_integrase"/>
    <property type="match status" value="1"/>
</dbReference>
<evidence type="ECO:0000256" key="2">
    <source>
        <dbReference type="ARBA" id="ARBA00022908"/>
    </source>
</evidence>
<dbReference type="InterPro" id="IPR050808">
    <property type="entry name" value="Phage_Integrase"/>
</dbReference>
<comment type="caution">
    <text evidence="8">The sequence shown here is derived from an EMBL/GenBank/DDBJ whole genome shotgun (WGS) entry which is preliminary data.</text>
</comment>
<dbReference type="InterPro" id="IPR011010">
    <property type="entry name" value="DNA_brk_join_enz"/>
</dbReference>
<evidence type="ECO:0000259" key="7">
    <source>
        <dbReference type="PROSITE" id="PS51900"/>
    </source>
</evidence>
<evidence type="ECO:0000256" key="3">
    <source>
        <dbReference type="ARBA" id="ARBA00023125"/>
    </source>
</evidence>
<dbReference type="PROSITE" id="PS51900">
    <property type="entry name" value="CB"/>
    <property type="match status" value="1"/>
</dbReference>
<organism evidence="8 9">
    <name type="scientific">Nitrosospira multiformis</name>
    <dbReference type="NCBI Taxonomy" id="1231"/>
    <lineage>
        <taxon>Bacteria</taxon>
        <taxon>Pseudomonadati</taxon>
        <taxon>Pseudomonadota</taxon>
        <taxon>Betaproteobacteria</taxon>
        <taxon>Nitrosomonadales</taxon>
        <taxon>Nitrosomonadaceae</taxon>
        <taxon>Nitrosospira</taxon>
    </lineage>
</organism>
<dbReference type="Gene3D" id="1.10.443.10">
    <property type="entry name" value="Intergrase catalytic core"/>
    <property type="match status" value="1"/>
</dbReference>
<dbReference type="InterPro" id="IPR025166">
    <property type="entry name" value="Integrase_DNA_bind_dom"/>
</dbReference>
<feature type="domain" description="Core-binding (CB)" evidence="7">
    <location>
        <begin position="106"/>
        <end position="186"/>
    </location>
</feature>
<keyword evidence="3 5" id="KW-0238">DNA-binding</keyword>
<evidence type="ECO:0000256" key="1">
    <source>
        <dbReference type="ARBA" id="ARBA00008857"/>
    </source>
</evidence>
<proteinExistence type="inferred from homology"/>
<evidence type="ECO:0000256" key="5">
    <source>
        <dbReference type="PROSITE-ProRule" id="PRU01248"/>
    </source>
</evidence>
<dbReference type="EMBL" id="FNKY01000001">
    <property type="protein sequence ID" value="SDQ33928.1"/>
    <property type="molecule type" value="Genomic_DNA"/>
</dbReference>
<dbReference type="InterPro" id="IPR002104">
    <property type="entry name" value="Integrase_catalytic"/>
</dbReference>
<reference evidence="8 9" key="1">
    <citation type="submission" date="2016-10" db="EMBL/GenBank/DDBJ databases">
        <authorList>
            <person name="Varghese N."/>
            <person name="Submissions S."/>
        </authorList>
    </citation>
    <scope>NUCLEOTIDE SEQUENCE [LARGE SCALE GENOMIC DNA]</scope>
    <source>
        <strain evidence="8 9">Nl1</strain>
    </source>
</reference>
<keyword evidence="4" id="KW-0233">DNA recombination</keyword>
<dbReference type="Gene3D" id="3.30.160.390">
    <property type="entry name" value="Integrase, DNA-binding domain"/>
    <property type="match status" value="1"/>
</dbReference>
<protein>
    <submittedName>
        <fullName evidence="8">Site-specific recombinase XerD</fullName>
    </submittedName>
</protein>
<comment type="similarity">
    <text evidence="1">Belongs to the 'phage' integrase family.</text>
</comment>
<dbReference type="InterPro" id="IPR010998">
    <property type="entry name" value="Integrase_recombinase_N"/>
</dbReference>
<dbReference type="InterPro" id="IPR044068">
    <property type="entry name" value="CB"/>
</dbReference>
<dbReference type="InterPro" id="IPR038488">
    <property type="entry name" value="Integrase_DNA-bd_sf"/>
</dbReference>
<keyword evidence="9" id="KW-1185">Reference proteome</keyword>
<dbReference type="PANTHER" id="PTHR30629">
    <property type="entry name" value="PROPHAGE INTEGRASE"/>
    <property type="match status" value="1"/>
</dbReference>
<dbReference type="InterPro" id="IPR013762">
    <property type="entry name" value="Integrase-like_cat_sf"/>
</dbReference>
<dbReference type="CDD" id="cd00801">
    <property type="entry name" value="INT_P4_C"/>
    <property type="match status" value="1"/>
</dbReference>
<dbReference type="PANTHER" id="PTHR30629:SF2">
    <property type="entry name" value="PROPHAGE INTEGRASE INTS-RELATED"/>
    <property type="match status" value="1"/>
</dbReference>
<dbReference type="Proteomes" id="UP000183471">
    <property type="component" value="Unassembled WGS sequence"/>
</dbReference>
<gene>
    <name evidence="8" type="ORF">SAMN05216402_0453</name>
</gene>
<evidence type="ECO:0000313" key="8">
    <source>
        <dbReference type="EMBL" id="SDQ33928.1"/>
    </source>
</evidence>
<sequence>MGTLSDIDIRNWIKAGEHFDMRGDGDGLYLSYRENFAIPVWRLRYRFAGKPRIMNMGSYRDLSLADARRKAKELRARVAMGYDVAGEKQQRKGEARAKIEADKNAYTVAQLADEYFERMIVGRWKHPNIVRARIEKDIKPAIGSLKVEDVKPRHIDDILKAVIKRGAPSISNDVLRWLKRIFNYAVKRHAIEYNPAAAFDPGDAGGKEKSRERWLTGAELVRLFAAMQEANGFSVENGLSIKLLLLLAVRKSELIAAKWSEFDLDQGVWYLPAERTKTSSAIDIPLPDVAVEWLRELERLSCSSKWVLPARKMQDRMLPHIAESTLSVALAKIKHGLDRFTIHDLRRTARTHLEALGVVPHIAERCLNHKIKGVEGVYNRHDYFEERKAALNAWAALLIQFEQGHTDKVILLRKSKTVT</sequence>